<organism evidence="6 7">
    <name type="scientific">Prauserella marina</name>
    <dbReference type="NCBI Taxonomy" id="530584"/>
    <lineage>
        <taxon>Bacteria</taxon>
        <taxon>Bacillati</taxon>
        <taxon>Actinomycetota</taxon>
        <taxon>Actinomycetes</taxon>
        <taxon>Pseudonocardiales</taxon>
        <taxon>Pseudonocardiaceae</taxon>
        <taxon>Prauserella</taxon>
    </lineage>
</organism>
<reference evidence="6 7" key="1">
    <citation type="submission" date="2016-10" db="EMBL/GenBank/DDBJ databases">
        <authorList>
            <person name="de Groot N.N."/>
        </authorList>
    </citation>
    <scope>NUCLEOTIDE SEQUENCE [LARGE SCALE GENOMIC DNA]</scope>
    <source>
        <strain evidence="6 7">CGMCC 4.5506</strain>
    </source>
</reference>
<dbReference type="OrthoDB" id="160825at2"/>
<evidence type="ECO:0000256" key="5">
    <source>
        <dbReference type="ARBA" id="ARBA00023163"/>
    </source>
</evidence>
<dbReference type="AlphaFoldDB" id="A0A1G6JR67"/>
<sequence length="270" mass="29868">MISSRYANATIGPRRGNKVAGHSACPLRTNALIPRWHEEVTDGRHPEAPSRLRYRPEAITRHRLNATVLSDQGNADRDRLDELAAAAVTGDRDATEQLLCHLRPIIVRYCRARIGRGSGNFGTADDVAQDACLGIFLALPHYQARSTGSFRAFAYRIAANKVVDHYRREISRRETSLDALPGSVDPEEAGADPVQRCLDRELSGYVDQLLHRVSPKERDVLIFRLLVGMSGDETAKALSMTPGAVRVAQHRALGKLRKVVVRDAPGPRIR</sequence>
<dbReference type="InterPro" id="IPR014284">
    <property type="entry name" value="RNA_pol_sigma-70_dom"/>
</dbReference>
<dbReference type="EMBL" id="FMZE01000001">
    <property type="protein sequence ID" value="SDC21252.1"/>
    <property type="molecule type" value="Genomic_DNA"/>
</dbReference>
<accession>A0A1G6JR67</accession>
<dbReference type="GO" id="GO:0003677">
    <property type="term" value="F:DNA binding"/>
    <property type="evidence" value="ECO:0007669"/>
    <property type="project" value="UniProtKB-KW"/>
</dbReference>
<dbReference type="InterPro" id="IPR013324">
    <property type="entry name" value="RNA_pol_sigma_r3/r4-like"/>
</dbReference>
<keyword evidence="4" id="KW-0238">DNA-binding</keyword>
<dbReference type="InterPro" id="IPR013249">
    <property type="entry name" value="RNA_pol_sigma70_r4_t2"/>
</dbReference>
<evidence type="ECO:0000256" key="3">
    <source>
        <dbReference type="ARBA" id="ARBA00023082"/>
    </source>
</evidence>
<dbReference type="Gene3D" id="1.10.10.10">
    <property type="entry name" value="Winged helix-like DNA-binding domain superfamily/Winged helix DNA-binding domain"/>
    <property type="match status" value="1"/>
</dbReference>
<protein>
    <submittedName>
        <fullName evidence="6">RNA polymerase sigma-70 factor, ECF subfamily</fullName>
    </submittedName>
</protein>
<dbReference type="SUPFAM" id="SSF88659">
    <property type="entry name" value="Sigma3 and sigma4 domains of RNA polymerase sigma factors"/>
    <property type="match status" value="1"/>
</dbReference>
<dbReference type="PANTHER" id="PTHR43133:SF58">
    <property type="entry name" value="ECF RNA POLYMERASE SIGMA FACTOR SIGD"/>
    <property type="match status" value="1"/>
</dbReference>
<evidence type="ECO:0000256" key="1">
    <source>
        <dbReference type="ARBA" id="ARBA00010641"/>
    </source>
</evidence>
<dbReference type="SUPFAM" id="SSF88946">
    <property type="entry name" value="Sigma2 domain of RNA polymerase sigma factors"/>
    <property type="match status" value="1"/>
</dbReference>
<evidence type="ECO:0000313" key="6">
    <source>
        <dbReference type="EMBL" id="SDC21252.1"/>
    </source>
</evidence>
<dbReference type="InterPro" id="IPR007627">
    <property type="entry name" value="RNA_pol_sigma70_r2"/>
</dbReference>
<evidence type="ECO:0000256" key="4">
    <source>
        <dbReference type="ARBA" id="ARBA00023125"/>
    </source>
</evidence>
<keyword evidence="7" id="KW-1185">Reference proteome</keyword>
<comment type="similarity">
    <text evidence="1">Belongs to the sigma-70 factor family. ECF subfamily.</text>
</comment>
<dbReference type="GO" id="GO:0016987">
    <property type="term" value="F:sigma factor activity"/>
    <property type="evidence" value="ECO:0007669"/>
    <property type="project" value="UniProtKB-KW"/>
</dbReference>
<dbReference type="NCBIfam" id="TIGR02937">
    <property type="entry name" value="sigma70-ECF"/>
    <property type="match status" value="1"/>
</dbReference>
<evidence type="ECO:0000256" key="2">
    <source>
        <dbReference type="ARBA" id="ARBA00023015"/>
    </source>
</evidence>
<dbReference type="PANTHER" id="PTHR43133">
    <property type="entry name" value="RNA POLYMERASE ECF-TYPE SIGMA FACTO"/>
    <property type="match status" value="1"/>
</dbReference>
<dbReference type="GO" id="GO:0006352">
    <property type="term" value="P:DNA-templated transcription initiation"/>
    <property type="evidence" value="ECO:0007669"/>
    <property type="project" value="InterPro"/>
</dbReference>
<keyword evidence="2" id="KW-0805">Transcription regulation</keyword>
<dbReference type="Proteomes" id="UP000199494">
    <property type="component" value="Unassembled WGS sequence"/>
</dbReference>
<dbReference type="Pfam" id="PF04542">
    <property type="entry name" value="Sigma70_r2"/>
    <property type="match status" value="1"/>
</dbReference>
<dbReference type="Pfam" id="PF08281">
    <property type="entry name" value="Sigma70_r4_2"/>
    <property type="match status" value="1"/>
</dbReference>
<gene>
    <name evidence="6" type="ORF">SAMN05421630_101832</name>
</gene>
<name>A0A1G6JR67_9PSEU</name>
<dbReference type="InterPro" id="IPR039425">
    <property type="entry name" value="RNA_pol_sigma-70-like"/>
</dbReference>
<keyword evidence="3" id="KW-0731">Sigma factor</keyword>
<proteinExistence type="inferred from homology"/>
<dbReference type="InterPro" id="IPR036388">
    <property type="entry name" value="WH-like_DNA-bd_sf"/>
</dbReference>
<dbReference type="InterPro" id="IPR013325">
    <property type="entry name" value="RNA_pol_sigma_r2"/>
</dbReference>
<dbReference type="STRING" id="530584.SAMN05421630_101832"/>
<dbReference type="Gene3D" id="1.10.1740.10">
    <property type="match status" value="1"/>
</dbReference>
<evidence type="ECO:0000313" key="7">
    <source>
        <dbReference type="Proteomes" id="UP000199494"/>
    </source>
</evidence>
<keyword evidence="5" id="KW-0804">Transcription</keyword>
<dbReference type="CDD" id="cd06171">
    <property type="entry name" value="Sigma70_r4"/>
    <property type="match status" value="1"/>
</dbReference>